<sequence>MLVYIFLFRRLQWGVGRQGLEYLHPRRTFPLPLLTFPPCLLPPSSFTKSSP</sequence>
<dbReference type="EMBL" id="LR743596">
    <property type="protein sequence ID" value="CAA2625418.1"/>
    <property type="molecule type" value="Genomic_DNA"/>
</dbReference>
<accession>A0A7I8J4V3</accession>
<keyword evidence="2" id="KW-1185">Reference proteome</keyword>
<reference evidence="1 2" key="1">
    <citation type="submission" date="2019-12" db="EMBL/GenBank/DDBJ databases">
        <authorList>
            <person name="Scholz U."/>
            <person name="Mascher M."/>
            <person name="Fiebig A."/>
        </authorList>
    </citation>
    <scope>NUCLEOTIDE SEQUENCE</scope>
</reference>
<dbReference type="EMBL" id="CACRZD030000009">
    <property type="protein sequence ID" value="CAA6664795.1"/>
    <property type="molecule type" value="Genomic_DNA"/>
</dbReference>
<name>A0A7I8J4V3_SPIIN</name>
<evidence type="ECO:0000313" key="2">
    <source>
        <dbReference type="Proteomes" id="UP001189122"/>
    </source>
</evidence>
<evidence type="ECO:0000313" key="1">
    <source>
        <dbReference type="EMBL" id="CAA2625418.1"/>
    </source>
</evidence>
<protein>
    <submittedName>
        <fullName evidence="1">Uncharacterized protein</fullName>
    </submittedName>
</protein>
<dbReference type="Proteomes" id="UP001189122">
    <property type="component" value="Unassembled WGS sequence"/>
</dbReference>
<dbReference type="AlphaFoldDB" id="A0A7I8J4V3"/>
<organism evidence="1">
    <name type="scientific">Spirodela intermedia</name>
    <name type="common">Intermediate duckweed</name>
    <dbReference type="NCBI Taxonomy" id="51605"/>
    <lineage>
        <taxon>Eukaryota</taxon>
        <taxon>Viridiplantae</taxon>
        <taxon>Streptophyta</taxon>
        <taxon>Embryophyta</taxon>
        <taxon>Tracheophyta</taxon>
        <taxon>Spermatophyta</taxon>
        <taxon>Magnoliopsida</taxon>
        <taxon>Liliopsida</taxon>
        <taxon>Araceae</taxon>
        <taxon>Lemnoideae</taxon>
        <taxon>Spirodela</taxon>
    </lineage>
</organism>
<proteinExistence type="predicted"/>
<gene>
    <name evidence="1" type="ORF">SI7747_09011184</name>
</gene>